<evidence type="ECO:0000259" key="8">
    <source>
        <dbReference type="PROSITE" id="PS50151"/>
    </source>
</evidence>
<dbReference type="NCBIfam" id="TIGR00194">
    <property type="entry name" value="uvrC"/>
    <property type="match status" value="1"/>
</dbReference>
<dbReference type="FunFam" id="4.10.860.10:FF:000002">
    <property type="entry name" value="UvrABC system protein C"/>
    <property type="match status" value="1"/>
</dbReference>
<keyword evidence="6 7" id="KW-0742">SOS response</keyword>
<keyword evidence="2 7" id="KW-0227">DNA damage</keyword>
<evidence type="ECO:0000256" key="5">
    <source>
        <dbReference type="ARBA" id="ARBA00023204"/>
    </source>
</evidence>
<dbReference type="PANTHER" id="PTHR30562">
    <property type="entry name" value="UVRC/OXIDOREDUCTASE"/>
    <property type="match status" value="1"/>
</dbReference>
<dbReference type="SMART" id="SM00465">
    <property type="entry name" value="GIYc"/>
    <property type="match status" value="1"/>
</dbReference>
<feature type="domain" description="UVR" evidence="8">
    <location>
        <begin position="202"/>
        <end position="237"/>
    </location>
</feature>
<comment type="subunit">
    <text evidence="7">Interacts with UvrB in an incision complex.</text>
</comment>
<evidence type="ECO:0000313" key="11">
    <source>
        <dbReference type="EMBL" id="AJF05876.1"/>
    </source>
</evidence>
<dbReference type="Pfam" id="PF08459">
    <property type="entry name" value="UvrC_RNaseH_dom"/>
    <property type="match status" value="1"/>
</dbReference>
<dbReference type="SUPFAM" id="SSF46600">
    <property type="entry name" value="C-terminal UvrC-binding domain of UvrB"/>
    <property type="match status" value="1"/>
</dbReference>
<comment type="subcellular location">
    <subcellularLocation>
        <location evidence="7">Cytoplasm</location>
    </subcellularLocation>
</comment>
<dbReference type="InterPro" id="IPR047296">
    <property type="entry name" value="GIY-YIG_UvrC_Cho"/>
</dbReference>
<dbReference type="Gene3D" id="3.30.420.340">
    <property type="entry name" value="UvrC, RNAse H endonuclease domain"/>
    <property type="match status" value="1"/>
</dbReference>
<dbReference type="GO" id="GO:0003677">
    <property type="term" value="F:DNA binding"/>
    <property type="evidence" value="ECO:0007669"/>
    <property type="project" value="UniProtKB-UniRule"/>
</dbReference>
<dbReference type="InterPro" id="IPR000305">
    <property type="entry name" value="GIY-YIG_endonuc"/>
</dbReference>
<dbReference type="HOGENOM" id="CLU_014841_3_2_7"/>
<dbReference type="Gene3D" id="1.10.150.20">
    <property type="entry name" value="5' to 3' exonuclease, C-terminal subdomain"/>
    <property type="match status" value="1"/>
</dbReference>
<dbReference type="RefSeq" id="WP_040199279.1">
    <property type="nucleotide sequence ID" value="NZ_CP010311.1"/>
</dbReference>
<keyword evidence="5 7" id="KW-0234">DNA repair</keyword>
<evidence type="ECO:0000313" key="12">
    <source>
        <dbReference type="Proteomes" id="UP000035036"/>
    </source>
</evidence>
<dbReference type="SUPFAM" id="SSF82771">
    <property type="entry name" value="GIY-YIG endonuclease"/>
    <property type="match status" value="1"/>
</dbReference>
<keyword evidence="1 7" id="KW-0963">Cytoplasm</keyword>
<dbReference type="GO" id="GO:0009380">
    <property type="term" value="C:excinuclease repair complex"/>
    <property type="evidence" value="ECO:0007669"/>
    <property type="project" value="InterPro"/>
</dbReference>
<dbReference type="Proteomes" id="UP000035036">
    <property type="component" value="Chromosome"/>
</dbReference>
<dbReference type="PROSITE" id="PS50165">
    <property type="entry name" value="UVRC"/>
    <property type="match status" value="1"/>
</dbReference>
<evidence type="ECO:0000259" key="9">
    <source>
        <dbReference type="PROSITE" id="PS50164"/>
    </source>
</evidence>
<dbReference type="HAMAP" id="MF_00203">
    <property type="entry name" value="UvrC"/>
    <property type="match status" value="1"/>
</dbReference>
<evidence type="ECO:0000256" key="1">
    <source>
        <dbReference type="ARBA" id="ARBA00022490"/>
    </source>
</evidence>
<evidence type="ECO:0000256" key="3">
    <source>
        <dbReference type="ARBA" id="ARBA00022769"/>
    </source>
</evidence>
<comment type="function">
    <text evidence="7">The UvrABC repair system catalyzes the recognition and processing of DNA lesions. UvrC both incises the 5' and 3' sides of the lesion. The N-terminal half is responsible for the 3' incision and the C-terminal half is responsible for the 5' incision.</text>
</comment>
<dbReference type="PANTHER" id="PTHR30562:SF1">
    <property type="entry name" value="UVRABC SYSTEM PROTEIN C"/>
    <property type="match status" value="1"/>
</dbReference>
<protein>
    <recommendedName>
        <fullName evidence="7">UvrABC system protein C</fullName>
        <shortName evidence="7">Protein UvrC</shortName>
    </recommendedName>
    <alternativeName>
        <fullName evidence="7">Excinuclease ABC subunit C</fullName>
    </alternativeName>
</protein>
<dbReference type="PROSITE" id="PS50151">
    <property type="entry name" value="UVR"/>
    <property type="match status" value="1"/>
</dbReference>
<dbReference type="Pfam" id="PF22920">
    <property type="entry name" value="UvrC_RNaseH"/>
    <property type="match status" value="1"/>
</dbReference>
<feature type="domain" description="UvrC family homology region profile" evidence="10">
    <location>
        <begin position="253"/>
        <end position="474"/>
    </location>
</feature>
<dbReference type="GO" id="GO:0009381">
    <property type="term" value="F:excinuclease ABC activity"/>
    <property type="evidence" value="ECO:0007669"/>
    <property type="project" value="UniProtKB-UniRule"/>
</dbReference>
<dbReference type="GO" id="GO:0006289">
    <property type="term" value="P:nucleotide-excision repair"/>
    <property type="evidence" value="ECO:0007669"/>
    <property type="project" value="UniProtKB-UniRule"/>
</dbReference>
<keyword evidence="12" id="KW-1185">Reference proteome</keyword>
<dbReference type="CDD" id="cd10434">
    <property type="entry name" value="GIY-YIG_UvrC_Cho"/>
    <property type="match status" value="1"/>
</dbReference>
<dbReference type="InterPro" id="IPR004791">
    <property type="entry name" value="UvrC"/>
</dbReference>
<dbReference type="Pfam" id="PF01541">
    <property type="entry name" value="GIY-YIG"/>
    <property type="match status" value="1"/>
</dbReference>
<comment type="similarity">
    <text evidence="7">Belongs to the UvrC family.</text>
</comment>
<dbReference type="KEGG" id="gsb:GSUB_03905"/>
<evidence type="ECO:0000259" key="10">
    <source>
        <dbReference type="PROSITE" id="PS50165"/>
    </source>
</evidence>
<name>A0A0B5FQK3_9BACT</name>
<dbReference type="STRING" id="483547.GSUB_03905"/>
<organism evidence="11 12">
    <name type="scientific">Geoalkalibacter subterraneus</name>
    <dbReference type="NCBI Taxonomy" id="483547"/>
    <lineage>
        <taxon>Bacteria</taxon>
        <taxon>Pseudomonadati</taxon>
        <taxon>Thermodesulfobacteriota</taxon>
        <taxon>Desulfuromonadia</taxon>
        <taxon>Desulfuromonadales</taxon>
        <taxon>Geoalkalibacteraceae</taxon>
        <taxon>Geoalkalibacter</taxon>
    </lineage>
</organism>
<dbReference type="Gene3D" id="3.40.1440.10">
    <property type="entry name" value="GIY-YIG endonuclease"/>
    <property type="match status" value="1"/>
</dbReference>
<dbReference type="SUPFAM" id="SSF47781">
    <property type="entry name" value="RuvA domain 2-like"/>
    <property type="match status" value="1"/>
</dbReference>
<dbReference type="InterPro" id="IPR036876">
    <property type="entry name" value="UVR_dom_sf"/>
</dbReference>
<dbReference type="PROSITE" id="PS50164">
    <property type="entry name" value="GIY_YIG"/>
    <property type="match status" value="1"/>
</dbReference>
<keyword evidence="4 7" id="KW-0267">Excision nuclease</keyword>
<accession>A0A0B5FQK3</accession>
<feature type="domain" description="GIY-YIG" evidence="9">
    <location>
        <begin position="13"/>
        <end position="92"/>
    </location>
</feature>
<dbReference type="OrthoDB" id="9804933at2"/>
<dbReference type="Gene3D" id="4.10.860.10">
    <property type="entry name" value="UVR domain"/>
    <property type="match status" value="1"/>
</dbReference>
<dbReference type="InterPro" id="IPR010994">
    <property type="entry name" value="RuvA_2-like"/>
</dbReference>
<dbReference type="EMBL" id="CP010311">
    <property type="protein sequence ID" value="AJF05876.1"/>
    <property type="molecule type" value="Genomic_DNA"/>
</dbReference>
<dbReference type="InterPro" id="IPR038476">
    <property type="entry name" value="UvrC_RNase_H_dom_sf"/>
</dbReference>
<keyword evidence="3 7" id="KW-0228">DNA excision</keyword>
<proteinExistence type="inferred from homology"/>
<evidence type="ECO:0000256" key="7">
    <source>
        <dbReference type="HAMAP-Rule" id="MF_00203"/>
    </source>
</evidence>
<dbReference type="Pfam" id="PF12826">
    <property type="entry name" value="HHH_2"/>
    <property type="match status" value="1"/>
</dbReference>
<reference evidence="11 12" key="1">
    <citation type="journal article" date="2015" name="Genome Announc.">
        <title>Genomes of Geoalkalibacter ferrihydriticus Z-0531T and Geoalkalibacter subterraneus Red1T, Two Haloalkaliphilic Metal-Reducing Deltaproteobacteria.</title>
        <authorList>
            <person name="Badalamenti J.P."/>
            <person name="Krajmalnik-Brown R."/>
            <person name="Torres C.I."/>
            <person name="Bond D.R."/>
        </authorList>
    </citation>
    <scope>NUCLEOTIDE SEQUENCE [LARGE SCALE GENOMIC DNA]</scope>
    <source>
        <strain evidence="11 12">Red1</strain>
    </source>
</reference>
<dbReference type="GO" id="GO:0005737">
    <property type="term" value="C:cytoplasm"/>
    <property type="evidence" value="ECO:0007669"/>
    <property type="project" value="UniProtKB-SubCell"/>
</dbReference>
<dbReference type="InterPro" id="IPR001943">
    <property type="entry name" value="UVR_dom"/>
</dbReference>
<dbReference type="InterPro" id="IPR035901">
    <property type="entry name" value="GIY-YIG_endonuc_sf"/>
</dbReference>
<dbReference type="FunFam" id="3.40.1440.10:FF:000001">
    <property type="entry name" value="UvrABC system protein C"/>
    <property type="match status" value="1"/>
</dbReference>
<evidence type="ECO:0000256" key="6">
    <source>
        <dbReference type="ARBA" id="ARBA00023236"/>
    </source>
</evidence>
<dbReference type="NCBIfam" id="NF001824">
    <property type="entry name" value="PRK00558.1-5"/>
    <property type="match status" value="1"/>
</dbReference>
<gene>
    <name evidence="7" type="primary">uvrC</name>
    <name evidence="11" type="ORF">GSUB_03905</name>
</gene>
<dbReference type="AlphaFoldDB" id="A0A0B5FQK3"/>
<dbReference type="InterPro" id="IPR041663">
    <property type="entry name" value="DisA/LigA_HHH"/>
</dbReference>
<dbReference type="InterPro" id="IPR001162">
    <property type="entry name" value="UvrC_RNase_H_dom"/>
</dbReference>
<sequence length="614" mass="69972">MAEIEIDLKRFPTASGVYLMRGEDETVLYVGKAKNLRARLRSYFNAAGDGRGQIPFLMNRVHRIDTMVTDTEKEALILENTLIKKYRPRYNINLRDDKTYLSIRLDPREDFPALQTVRRVRRDGALYFGPYASGSAVRETLKEIYRIFPLRHYPMATCRRRGRPCLFHQIGQCSAPCHGRISREEYRHLVDGVVALLSGRESEVVGILTERMRQASEQMRFEEAARLRDQIQAISATVEKQKVVEAGGGDQDVVGLHREGGEVEIVLMFIREGKLIGRRSFPLEWRLDEDELLAAFLKQYYSRDVVIPDQILVPFAPDDTDSLAVWLSEKRGRKVHILAPQRGDKVRLVELAARNAEQSFRERGSRREARREVLEEIRQRLNLSRIPRRMECFDISHVQGSQTVGSMVVLIDGEPASSEYRRFKIATVDGNDDFASMREVLGRRLRRGLREEDLPDFILIDGGKGQLAVVTAVLDELDLLGRVDVAGMAKSRVISNMKGRVVERSEERFFLPGRKNPVVLRQGSAALFMLERLRDEAHRFAISYHRNLRGKNALSSALEAIPGVGAARRKLLLKYFGSVKNIRAATRDELAAVEGLPARTADAVYRYFHEDGHS</sequence>
<evidence type="ECO:0000256" key="4">
    <source>
        <dbReference type="ARBA" id="ARBA00022881"/>
    </source>
</evidence>
<dbReference type="InterPro" id="IPR050066">
    <property type="entry name" value="UvrABC_protein_C"/>
</dbReference>
<evidence type="ECO:0000256" key="2">
    <source>
        <dbReference type="ARBA" id="ARBA00022763"/>
    </source>
</evidence>
<dbReference type="Pfam" id="PF02151">
    <property type="entry name" value="UVR"/>
    <property type="match status" value="1"/>
</dbReference>
<dbReference type="GO" id="GO:0009432">
    <property type="term" value="P:SOS response"/>
    <property type="evidence" value="ECO:0007669"/>
    <property type="project" value="UniProtKB-UniRule"/>
</dbReference>